<keyword evidence="2" id="KW-1185">Reference proteome</keyword>
<reference evidence="3" key="1">
    <citation type="submission" date="2025-08" db="UniProtKB">
        <authorList>
            <consortium name="RefSeq"/>
        </authorList>
    </citation>
    <scope>IDENTIFICATION</scope>
    <source>
        <tissue evidence="3">Whole organism</tissue>
    </source>
</reference>
<protein>
    <submittedName>
        <fullName evidence="3">Uncharacterized protein LOC108675677</fullName>
    </submittedName>
</protein>
<dbReference type="OrthoDB" id="6343423at2759"/>
<organism evidence="2 3">
    <name type="scientific">Hyalella azteca</name>
    <name type="common">Amphipod</name>
    <dbReference type="NCBI Taxonomy" id="294128"/>
    <lineage>
        <taxon>Eukaryota</taxon>
        <taxon>Metazoa</taxon>
        <taxon>Ecdysozoa</taxon>
        <taxon>Arthropoda</taxon>
        <taxon>Crustacea</taxon>
        <taxon>Multicrustacea</taxon>
        <taxon>Malacostraca</taxon>
        <taxon>Eumalacostraca</taxon>
        <taxon>Peracarida</taxon>
        <taxon>Amphipoda</taxon>
        <taxon>Senticaudata</taxon>
        <taxon>Talitrida</taxon>
        <taxon>Talitroidea</taxon>
        <taxon>Hyalellidae</taxon>
        <taxon>Hyalella</taxon>
    </lineage>
</organism>
<dbReference type="KEGG" id="hazt:108675677"/>
<accession>A0A8B7NZL8</accession>
<dbReference type="GO" id="GO:0051225">
    <property type="term" value="P:spindle assembly"/>
    <property type="evidence" value="ECO:0007669"/>
    <property type="project" value="TreeGrafter"/>
</dbReference>
<dbReference type="GO" id="GO:0051011">
    <property type="term" value="F:microtubule minus-end binding"/>
    <property type="evidence" value="ECO:0007669"/>
    <property type="project" value="TreeGrafter"/>
</dbReference>
<proteinExistence type="predicted"/>
<dbReference type="PANTHER" id="PTHR14352:SF2">
    <property type="entry name" value="HAUS AUGMIN-LIKE COMPLEX SUBUNIT 7"/>
    <property type="match status" value="1"/>
</dbReference>
<dbReference type="GO" id="GO:0070652">
    <property type="term" value="C:HAUS complex"/>
    <property type="evidence" value="ECO:0007669"/>
    <property type="project" value="TreeGrafter"/>
</dbReference>
<evidence type="ECO:0000256" key="1">
    <source>
        <dbReference type="SAM" id="Coils"/>
    </source>
</evidence>
<dbReference type="InterPro" id="IPR029711">
    <property type="entry name" value="Haus7-like"/>
</dbReference>
<dbReference type="PANTHER" id="PTHR14352">
    <property type="entry name" value="HAUS AUGMIN-LIKE COMPLEX SUBUNIT 7"/>
    <property type="match status" value="1"/>
</dbReference>
<name>A0A8B7NZL8_HYAAZ</name>
<keyword evidence="1" id="KW-0175">Coiled coil</keyword>
<gene>
    <name evidence="3" type="primary">LOC108675677</name>
</gene>
<feature type="coiled-coil region" evidence="1">
    <location>
        <begin position="260"/>
        <end position="287"/>
    </location>
</feature>
<dbReference type="GO" id="GO:0031023">
    <property type="term" value="P:microtubule organizing center organization"/>
    <property type="evidence" value="ECO:0007669"/>
    <property type="project" value="TreeGrafter"/>
</dbReference>
<dbReference type="RefSeq" id="XP_018019197.1">
    <property type="nucleotide sequence ID" value="XM_018163708.2"/>
</dbReference>
<dbReference type="AlphaFoldDB" id="A0A8B7NZL8"/>
<evidence type="ECO:0000313" key="2">
    <source>
        <dbReference type="Proteomes" id="UP000694843"/>
    </source>
</evidence>
<dbReference type="GeneID" id="108675677"/>
<evidence type="ECO:0000313" key="3">
    <source>
        <dbReference type="RefSeq" id="XP_018019197.1"/>
    </source>
</evidence>
<dbReference type="Proteomes" id="UP000694843">
    <property type="component" value="Unplaced"/>
</dbReference>
<sequence length="318" mass="35118">MSSNLKADTQAIIKLLQRLQYSGVECTEDAWIQRLLYERSTARDELLQWVVMLLMPDTAAPSWPEMGQPRDQKELLQCLYLLGLCRHTDADLVRGEAPPGQQARFWKLLLTTACGLRRADRLKHSAATELLHALYSSRAIAQVTKDEASSLLPGDFQDKYKAWSRHGKNKELPDVAQSLEETSASLANTLQELNAIPREHHELADSEKLASLTASLTGELDKLATSGELFSQVYTTHLASWLRQADESPLTHGADTGAAVHDAYEKLQRLQKALAGLKEISVRTEELAAAEAATQRLLAQPADVASAVRRIAASARES</sequence>